<protein>
    <submittedName>
        <fullName evidence="3">Glycosyltransferase involved in cell wall biosynthesis</fullName>
    </submittedName>
</protein>
<feature type="transmembrane region" description="Helical" evidence="1">
    <location>
        <begin position="291"/>
        <end position="309"/>
    </location>
</feature>
<feature type="transmembrane region" description="Helical" evidence="1">
    <location>
        <begin position="246"/>
        <end position="271"/>
    </location>
</feature>
<sequence length="329" mass="37662">MNKLPFVSVIVPTYNRASLLKRLLESLREQTYPADQFEVLVVDDGSTDETLQVVKEFAQSVSFAVRYFYQPRKGPAAARNLGIRQSLGEIIAFVDSDVTVAKDWLANAIRYFLTGNVDGVEGRTEPCGTETPFSHRAHNLEGGKFLTCNIFYSRAILERVGGFDERFRAPHREDTDLAWRVLDAGGHIVFAPDVVAFHPYFPKRPLATLRSFSLLQYDYLLYFKHPKRFRDAGWFPNLRHHLFHCALGVITLLSLAAKSYPIAAVSGVLLLIRTVRSTKRALKGYRAGPLYIAETFLYCLLAPFVHLWWRLYGYLRFLPYHPALRRRSQ</sequence>
<evidence type="ECO:0000313" key="3">
    <source>
        <dbReference type="EMBL" id="MCS3918549.1"/>
    </source>
</evidence>
<dbReference type="Pfam" id="PF00535">
    <property type="entry name" value="Glycos_transf_2"/>
    <property type="match status" value="1"/>
</dbReference>
<dbReference type="SUPFAM" id="SSF53448">
    <property type="entry name" value="Nucleotide-diphospho-sugar transferases"/>
    <property type="match status" value="1"/>
</dbReference>
<comment type="caution">
    <text evidence="3">The sequence shown here is derived from an EMBL/GenBank/DDBJ whole genome shotgun (WGS) entry which is preliminary data.</text>
</comment>
<gene>
    <name evidence="3" type="ORF">M2350_000949</name>
</gene>
<dbReference type="InterPro" id="IPR001173">
    <property type="entry name" value="Glyco_trans_2-like"/>
</dbReference>
<evidence type="ECO:0000259" key="2">
    <source>
        <dbReference type="Pfam" id="PF00535"/>
    </source>
</evidence>
<keyword evidence="1" id="KW-0472">Membrane</keyword>
<dbReference type="EMBL" id="JANUCP010000002">
    <property type="protein sequence ID" value="MCS3918549.1"/>
    <property type="molecule type" value="Genomic_DNA"/>
</dbReference>
<dbReference type="RefSeq" id="WP_259094491.1">
    <property type="nucleotide sequence ID" value="NZ_CP130454.1"/>
</dbReference>
<dbReference type="InterPro" id="IPR029044">
    <property type="entry name" value="Nucleotide-diphossugar_trans"/>
</dbReference>
<dbReference type="PANTHER" id="PTHR43685">
    <property type="entry name" value="GLYCOSYLTRANSFERASE"/>
    <property type="match status" value="1"/>
</dbReference>
<proteinExistence type="predicted"/>
<keyword evidence="1" id="KW-0812">Transmembrane</keyword>
<dbReference type="InterPro" id="IPR050834">
    <property type="entry name" value="Glycosyltransf_2"/>
</dbReference>
<accession>A0ABT2ELI7</accession>
<reference evidence="3 4" key="1">
    <citation type="submission" date="2022-08" db="EMBL/GenBank/DDBJ databases">
        <title>Bacterial and archaeal communities from various locations to study Microbial Dark Matter (Phase II).</title>
        <authorList>
            <person name="Stepanauskas R."/>
        </authorList>
    </citation>
    <scope>NUCLEOTIDE SEQUENCE [LARGE SCALE GENOMIC DNA]</scope>
    <source>
        <strain evidence="3 4">PD1</strain>
    </source>
</reference>
<keyword evidence="4" id="KW-1185">Reference proteome</keyword>
<evidence type="ECO:0000313" key="4">
    <source>
        <dbReference type="Proteomes" id="UP001204798"/>
    </source>
</evidence>
<name>A0ABT2ELI7_9BACT</name>
<dbReference type="Proteomes" id="UP001204798">
    <property type="component" value="Unassembled WGS sequence"/>
</dbReference>
<evidence type="ECO:0000256" key="1">
    <source>
        <dbReference type="SAM" id="Phobius"/>
    </source>
</evidence>
<feature type="domain" description="Glycosyltransferase 2-like" evidence="2">
    <location>
        <begin position="8"/>
        <end position="145"/>
    </location>
</feature>
<dbReference type="Gene3D" id="3.90.550.10">
    <property type="entry name" value="Spore Coat Polysaccharide Biosynthesis Protein SpsA, Chain A"/>
    <property type="match status" value="1"/>
</dbReference>
<organism evidence="3 4">
    <name type="scientific">Candidatus Fervidibacter sacchari</name>
    <dbReference type="NCBI Taxonomy" id="1448929"/>
    <lineage>
        <taxon>Bacteria</taxon>
        <taxon>Candidatus Fervidibacterota</taxon>
        <taxon>Candidatus Fervidibacter</taxon>
    </lineage>
</organism>
<dbReference type="PANTHER" id="PTHR43685:SF3">
    <property type="entry name" value="SLR2126 PROTEIN"/>
    <property type="match status" value="1"/>
</dbReference>
<keyword evidence="1" id="KW-1133">Transmembrane helix</keyword>